<evidence type="ECO:0000313" key="6">
    <source>
        <dbReference type="Proteomes" id="UP000509510"/>
    </source>
</evidence>
<dbReference type="PROSITE" id="PS50297">
    <property type="entry name" value="ANK_REP_REGION"/>
    <property type="match status" value="9"/>
</dbReference>
<organism evidence="5 6">
    <name type="scientific">Talaromyces rugulosus</name>
    <name type="common">Penicillium rugulosum</name>
    <dbReference type="NCBI Taxonomy" id="121627"/>
    <lineage>
        <taxon>Eukaryota</taxon>
        <taxon>Fungi</taxon>
        <taxon>Dikarya</taxon>
        <taxon>Ascomycota</taxon>
        <taxon>Pezizomycotina</taxon>
        <taxon>Eurotiomycetes</taxon>
        <taxon>Eurotiomycetidae</taxon>
        <taxon>Eurotiales</taxon>
        <taxon>Trichocomaceae</taxon>
        <taxon>Talaromyces</taxon>
        <taxon>Talaromyces sect. Islandici</taxon>
    </lineage>
</organism>
<dbReference type="InterPro" id="IPR027417">
    <property type="entry name" value="P-loop_NTPase"/>
</dbReference>
<gene>
    <name evidence="5" type="ORF">TRUGW13939_02916</name>
</gene>
<feature type="repeat" description="ANK" evidence="3">
    <location>
        <begin position="831"/>
        <end position="863"/>
    </location>
</feature>
<dbReference type="EMBL" id="CP055899">
    <property type="protein sequence ID" value="QKX55818.1"/>
    <property type="molecule type" value="Genomic_DNA"/>
</dbReference>
<evidence type="ECO:0000313" key="5">
    <source>
        <dbReference type="EMBL" id="QKX55818.1"/>
    </source>
</evidence>
<sequence>MAEVVGLVSSIVALIELSAKIAGLSYSYARQVKNAPKTQKQYLQQVSSLIEVLYRVEQAIAVSESTGLLPVRPPSLNEDAITSTATYQKISSIHYEQDRNLLLTWVPTPSIPLRQKPSPCSGTGRWLLGTVAVQAWLSKSTELLWCYGQPGVGKSFLASVMIDHLLEKREHDSLVIYFFCDFSSRNQVTTKDILQYLLRQIVDQGSEKMLSTLKGACGDPSALQNANKVVQLLALAASVQSIYLVVDGVDELKTLNELLEHILELAKSKMRIMVTSRDLPQIRRKMSTTLRLNIKPTEHDLRLYVNMRLQDSDFVEEAAKDSSLIDDIVSKTGNIFLLTRLLLDELLDLVTIYQIRKALERPPQGLQQALEATLQRIDAQPLARRTLARRLLSWIMLAERRLKMNEVVTAFAVEDGEELHPDNMPSADILHQVCAGLVILNKDDNTVGLVHVFAYELLHNLLPKRQSHIDIAQTCLRYLSLKPLGGGPCASAAEMLNRVDSLPFLEYSSKYWGHHVISGDCEKELESLILELLDDSRLSDSAFQALQFRREYASTGTAEELFQSLPINSHALHLAAYWGLTRITGKILEAGAPPSPVDSHKWTPLHWACANNRLGVAELLLSRGADVNAQDNQGWSPLFWSAFVGSNLMVHLLLCNGADHLARSTLGWTALHWAISGGHTELAKKLLDHHLESQSPKPLFHRMTMKEIEAYANTTSPLDVVAGDQDYDIFTALTNHLQTSRGTITDAGFNEIWKRESFDVPVSFNLWRTMTKGERINGRDWQYHGTIRIENSLEKRESGPNNWKSSLLISAIRDQQLSSVELLVKAGADMENNRALFMAARRQDPRYVQCLLENGANPNATDHYGRTPLHDAIMDGFVETVGALLDGGADVNKPVTRDFDSIRVDKVDIEMVNYSIECNDIGSTALILASGFVQREHYGTERFQTQPSGFELITQITQLLLSKGADPGLKDPSGRTALHYAMLRPHLPWVKLLIDAGCPVDAVDCNGSMPLHLLAVRQEDGLDGHDLKAIVCLLLNGKCENGQADILNQPVPATSAIQDTRSSRKKNLMYFYEVEHGFESFHRTLKRAKGFEEGLTPLTMALKAGSWTLVQVLLELGATFPTHLNLTPILTHAIKSAEPSMKSLLILHGARPSPGAIYDLVNSFVAQTTPDTITNPAEGKDVMSDFKRSLEELASAGADVNFRQNEETPLVAVATKCGSETAIQALLDAGSDVYTTLSKTFDPILALVISGQSVHLDYLLDYSVAHPRKGHWSNHLNEVSHESDPVMRVCRSLQKAKVINRTNSDGRTLLHLVAQQGNIALVTALVSCGAKTDIVDSTGWLAVHCAGFAKQNSVLSYLLLEQSTKSSSKEMQKVISKDDNSTNAHNMLDVAVLDGNIDMVSSLLNFGGNSNSTIHKGGKHYTLLGYAAEQGEREIVSLLLDHGADIEKENKCGWRPVHLACYRGHARIAEILIEAGADVHVATVEWNEPHIRPQGIYQGTPWTGQPLHLAAMSGLAGIVQLLLEQGVDIHASTGVDSGSSYGPTALHLALDTSHWYGNRCGDILDSGRLQIAQWLVGRGAMVQGVIPDSLHHIRKFREFPGLWDALVAGDKNESSNISS</sequence>
<accession>A0A7H8QPL8</accession>
<keyword evidence="2 3" id="KW-0040">ANK repeat</keyword>
<dbReference type="KEGG" id="trg:TRUGW13939_02916"/>
<dbReference type="InterPro" id="IPR056884">
    <property type="entry name" value="NPHP3-like_N"/>
</dbReference>
<reference evidence="6" key="1">
    <citation type="submission" date="2020-06" db="EMBL/GenBank/DDBJ databases">
        <title>A chromosome-scale genome assembly of Talaromyces rugulosus W13939.</title>
        <authorList>
            <person name="Wang B."/>
            <person name="Guo L."/>
            <person name="Ye K."/>
            <person name="Wang L."/>
        </authorList>
    </citation>
    <scope>NUCLEOTIDE SEQUENCE [LARGE SCALE GENOMIC DNA]</scope>
    <source>
        <strain evidence="6">W13939</strain>
    </source>
</reference>
<dbReference type="InterPro" id="IPR002110">
    <property type="entry name" value="Ankyrin_rpt"/>
</dbReference>
<proteinExistence type="predicted"/>
<feature type="repeat" description="ANK" evidence="3">
    <location>
        <begin position="973"/>
        <end position="1005"/>
    </location>
</feature>
<evidence type="ECO:0000256" key="1">
    <source>
        <dbReference type="ARBA" id="ARBA00022737"/>
    </source>
</evidence>
<feature type="repeat" description="ANK" evidence="3">
    <location>
        <begin position="864"/>
        <end position="892"/>
    </location>
</feature>
<dbReference type="Pfam" id="PF12796">
    <property type="entry name" value="Ank_2"/>
    <property type="match status" value="5"/>
</dbReference>
<dbReference type="PANTHER" id="PTHR24173">
    <property type="entry name" value="ANKYRIN REPEAT CONTAINING"/>
    <property type="match status" value="1"/>
</dbReference>
<dbReference type="Pfam" id="PF24883">
    <property type="entry name" value="NPHP3_N"/>
    <property type="match status" value="1"/>
</dbReference>
<feature type="repeat" description="ANK" evidence="3">
    <location>
        <begin position="1419"/>
        <end position="1451"/>
    </location>
</feature>
<dbReference type="InterPro" id="IPR036770">
    <property type="entry name" value="Ankyrin_rpt-contain_sf"/>
</dbReference>
<keyword evidence="6" id="KW-1185">Reference proteome</keyword>
<dbReference type="SUPFAM" id="SSF52540">
    <property type="entry name" value="P-loop containing nucleoside triphosphate hydrolases"/>
    <property type="match status" value="1"/>
</dbReference>
<feature type="repeat" description="ANK" evidence="3">
    <location>
        <begin position="666"/>
        <end position="689"/>
    </location>
</feature>
<feature type="repeat" description="ANK" evidence="3">
    <location>
        <begin position="1506"/>
        <end position="1534"/>
    </location>
</feature>
<name>A0A7H8QPL8_TALRU</name>
<dbReference type="GeneID" id="55990423"/>
<dbReference type="RefSeq" id="XP_035341996.1">
    <property type="nucleotide sequence ID" value="XM_035486103.1"/>
</dbReference>
<feature type="repeat" description="ANK" evidence="3">
    <location>
        <begin position="600"/>
        <end position="632"/>
    </location>
</feature>
<dbReference type="SUPFAM" id="SSF48403">
    <property type="entry name" value="Ankyrin repeat"/>
    <property type="match status" value="4"/>
</dbReference>
<dbReference type="OrthoDB" id="426293at2759"/>
<dbReference type="PANTHER" id="PTHR24173:SF74">
    <property type="entry name" value="ANKYRIN REPEAT DOMAIN-CONTAINING PROTEIN 16"/>
    <property type="match status" value="1"/>
</dbReference>
<evidence type="ECO:0000256" key="2">
    <source>
        <dbReference type="ARBA" id="ARBA00023043"/>
    </source>
</evidence>
<dbReference type="Pfam" id="PF00023">
    <property type="entry name" value="Ank"/>
    <property type="match status" value="2"/>
</dbReference>
<dbReference type="PROSITE" id="PS50088">
    <property type="entry name" value="ANK_REPEAT"/>
    <property type="match status" value="10"/>
</dbReference>
<evidence type="ECO:0000259" key="4">
    <source>
        <dbReference type="Pfam" id="PF24883"/>
    </source>
</evidence>
<protein>
    <recommendedName>
        <fullName evidence="4">Nephrocystin 3-like N-terminal domain-containing protein</fullName>
    </recommendedName>
</protein>
<dbReference type="PRINTS" id="PR01415">
    <property type="entry name" value="ANKYRIN"/>
</dbReference>
<feature type="domain" description="Nephrocystin 3-like N-terminal" evidence="4">
    <location>
        <begin position="122"/>
        <end position="277"/>
    </location>
</feature>
<feature type="repeat" description="ANK" evidence="3">
    <location>
        <begin position="1305"/>
        <end position="1337"/>
    </location>
</feature>
<feature type="repeat" description="ANK" evidence="3">
    <location>
        <begin position="1452"/>
        <end position="1484"/>
    </location>
</feature>
<dbReference type="Gene3D" id="3.40.50.300">
    <property type="entry name" value="P-loop containing nucleotide triphosphate hydrolases"/>
    <property type="match status" value="1"/>
</dbReference>
<evidence type="ECO:0000256" key="3">
    <source>
        <dbReference type="PROSITE-ProRule" id="PRU00023"/>
    </source>
</evidence>
<feature type="repeat" description="ANK" evidence="3">
    <location>
        <begin position="1093"/>
        <end position="1118"/>
    </location>
</feature>
<dbReference type="SMART" id="SM00248">
    <property type="entry name" value="ANK"/>
    <property type="match status" value="17"/>
</dbReference>
<dbReference type="Gene3D" id="1.25.40.20">
    <property type="entry name" value="Ankyrin repeat-containing domain"/>
    <property type="match status" value="6"/>
</dbReference>
<keyword evidence="1" id="KW-0677">Repeat</keyword>
<dbReference type="Proteomes" id="UP000509510">
    <property type="component" value="Chromosome II"/>
</dbReference>